<evidence type="ECO:0000256" key="2">
    <source>
        <dbReference type="ARBA" id="ARBA00022679"/>
    </source>
</evidence>
<dbReference type="PANTHER" id="PTHR43648:SF1">
    <property type="entry name" value="ELECTRON TRANSFER FLAVOPROTEIN BETA SUBUNIT LYSINE METHYLTRANSFERASE"/>
    <property type="match status" value="1"/>
</dbReference>
<dbReference type="OrthoDB" id="9785995at2"/>
<dbReference type="GO" id="GO:0008276">
    <property type="term" value="F:protein methyltransferase activity"/>
    <property type="evidence" value="ECO:0007669"/>
    <property type="project" value="TreeGrafter"/>
</dbReference>
<gene>
    <name evidence="3" type="ORF">dsmv_0660</name>
</gene>
<evidence type="ECO:0000313" key="3">
    <source>
        <dbReference type="EMBL" id="EPR35955.1"/>
    </source>
</evidence>
<dbReference type="EMBL" id="ATHJ01000105">
    <property type="protein sequence ID" value="EPR35955.1"/>
    <property type="molecule type" value="Genomic_DNA"/>
</dbReference>
<dbReference type="Gene3D" id="3.40.50.150">
    <property type="entry name" value="Vaccinia Virus protein VP39"/>
    <property type="match status" value="1"/>
</dbReference>
<dbReference type="Pfam" id="PF06325">
    <property type="entry name" value="PrmA"/>
    <property type="match status" value="1"/>
</dbReference>
<dbReference type="PATRIC" id="fig|1121405.3.peg.3380"/>
<dbReference type="InterPro" id="IPR029063">
    <property type="entry name" value="SAM-dependent_MTases_sf"/>
</dbReference>
<evidence type="ECO:0000256" key="1">
    <source>
        <dbReference type="ARBA" id="ARBA00022603"/>
    </source>
</evidence>
<dbReference type="InterPro" id="IPR050078">
    <property type="entry name" value="Ribosomal_L11_MeTrfase_PrmA"/>
</dbReference>
<sequence length="282" mass="30998">MSDVAAPGLGGSPYQDLHIYYVEGRVDVAPGEVGASYIGNWVEDGYSFLFFSQPARESVERILTTQPGRVLVDEYRMRYEDWLGERFKRFSVGKFLIVPPWDPSPDDGGATARIVLDPGVVFGTGTHPTTRDCLELIEQVCKGDTIRTAVDVGTGTGLLALAAARAGCRRVIAFDFNFLAARTAIRNVALNGLSRNVLVFQGKAEEAACIPADLMIANIHFEVMMGMLASDAADGKRWLILSGLLRSQAAEVRRRLLAESVEIAAHRERDGIWHTFLGRVRR</sequence>
<dbReference type="STRING" id="897.B2D07_15950"/>
<comment type="caution">
    <text evidence="3">The sequence shown here is derived from an EMBL/GenBank/DDBJ whole genome shotgun (WGS) entry which is preliminary data.</text>
</comment>
<dbReference type="RefSeq" id="WP_020877771.1">
    <property type="nucleotide sequence ID" value="NZ_ATHJ01000105.1"/>
</dbReference>
<dbReference type="PANTHER" id="PTHR43648">
    <property type="entry name" value="ELECTRON TRANSFER FLAVOPROTEIN BETA SUBUNIT LYSINE METHYLTRANSFERASE"/>
    <property type="match status" value="1"/>
</dbReference>
<dbReference type="Proteomes" id="UP000014977">
    <property type="component" value="Unassembled WGS sequence"/>
</dbReference>
<accession>S7TH68</accession>
<keyword evidence="2 3" id="KW-0808">Transferase</keyword>
<organism evidence="3 4">
    <name type="scientific">Desulfococcus multivorans DSM 2059</name>
    <dbReference type="NCBI Taxonomy" id="1121405"/>
    <lineage>
        <taxon>Bacteria</taxon>
        <taxon>Pseudomonadati</taxon>
        <taxon>Thermodesulfobacteriota</taxon>
        <taxon>Desulfobacteria</taxon>
        <taxon>Desulfobacterales</taxon>
        <taxon>Desulfococcaceae</taxon>
        <taxon>Desulfococcus</taxon>
    </lineage>
</organism>
<dbReference type="SUPFAM" id="SSF53335">
    <property type="entry name" value="S-adenosyl-L-methionine-dependent methyltransferases"/>
    <property type="match status" value="1"/>
</dbReference>
<evidence type="ECO:0000313" key="4">
    <source>
        <dbReference type="Proteomes" id="UP000014977"/>
    </source>
</evidence>
<dbReference type="eggNOG" id="COG2264">
    <property type="taxonomic scope" value="Bacteria"/>
</dbReference>
<protein>
    <submittedName>
        <fullName evidence="3">Ribosomal L11 methyltransferase</fullName>
    </submittedName>
</protein>
<dbReference type="GO" id="GO:0032259">
    <property type="term" value="P:methylation"/>
    <property type="evidence" value="ECO:0007669"/>
    <property type="project" value="UniProtKB-KW"/>
</dbReference>
<keyword evidence="4" id="KW-1185">Reference proteome</keyword>
<name>S7TH68_DESML</name>
<dbReference type="AlphaFoldDB" id="S7TH68"/>
<proteinExistence type="predicted"/>
<reference evidence="3 4" key="1">
    <citation type="journal article" date="2013" name="Genome Announc.">
        <title>Draft genome sequences for three mercury-methylating, sulfate-reducing bacteria.</title>
        <authorList>
            <person name="Brown S.D."/>
            <person name="Hurt R.A.Jr."/>
            <person name="Gilmour C.C."/>
            <person name="Elias D.A."/>
        </authorList>
    </citation>
    <scope>NUCLEOTIDE SEQUENCE [LARGE SCALE GENOMIC DNA]</scope>
    <source>
        <strain evidence="3 4">DSM 2059</strain>
    </source>
</reference>
<keyword evidence="1 3" id="KW-0489">Methyltransferase</keyword>